<dbReference type="InterPro" id="IPR049076">
    <property type="entry name" value="ACCA"/>
</dbReference>
<evidence type="ECO:0000256" key="3">
    <source>
        <dbReference type="ARBA" id="ARBA00022516"/>
    </source>
</evidence>
<evidence type="ECO:0000256" key="11">
    <source>
        <dbReference type="ARBA" id="ARBA00048065"/>
    </source>
</evidence>
<dbReference type="InterPro" id="IPR016185">
    <property type="entry name" value="PreATP-grasp_dom_sf"/>
</dbReference>
<evidence type="ECO:0000256" key="9">
    <source>
        <dbReference type="ARBA" id="ARBA00023160"/>
    </source>
</evidence>
<dbReference type="GO" id="GO:0003989">
    <property type="term" value="F:acetyl-CoA carboxylase activity"/>
    <property type="evidence" value="ECO:0007669"/>
    <property type="project" value="UniProtKB-EC"/>
</dbReference>
<evidence type="ECO:0000256" key="13">
    <source>
        <dbReference type="PROSITE-ProRule" id="PRU00409"/>
    </source>
</evidence>
<dbReference type="Pfam" id="PF21385">
    <property type="entry name" value="ACCA_BT"/>
    <property type="match status" value="1"/>
</dbReference>
<evidence type="ECO:0000256" key="7">
    <source>
        <dbReference type="ARBA" id="ARBA00022840"/>
    </source>
</evidence>
<dbReference type="InterPro" id="IPR011764">
    <property type="entry name" value="Biotin_carboxylation_dom"/>
</dbReference>
<dbReference type="GO" id="GO:0005524">
    <property type="term" value="F:ATP binding"/>
    <property type="evidence" value="ECO:0007669"/>
    <property type="project" value="UniProtKB-UniRule"/>
</dbReference>
<dbReference type="InterPro" id="IPR005481">
    <property type="entry name" value="BC-like_N"/>
</dbReference>
<feature type="domain" description="Lipoyl-binding" evidence="14">
    <location>
        <begin position="648"/>
        <end position="722"/>
    </location>
</feature>
<evidence type="ECO:0000259" key="16">
    <source>
        <dbReference type="PROSITE" id="PS50979"/>
    </source>
</evidence>
<comment type="caution">
    <text evidence="17">The sequence shown here is derived from an EMBL/GenBank/DDBJ whole genome shotgun (WGS) entry which is preliminary data.</text>
</comment>
<keyword evidence="10" id="KW-0092">Biotin</keyword>
<evidence type="ECO:0000256" key="6">
    <source>
        <dbReference type="ARBA" id="ARBA00022832"/>
    </source>
</evidence>
<dbReference type="GO" id="GO:0006633">
    <property type="term" value="P:fatty acid biosynthetic process"/>
    <property type="evidence" value="ECO:0007669"/>
    <property type="project" value="UniProtKB-KW"/>
</dbReference>
<keyword evidence="3" id="KW-0444">Lipid biosynthesis</keyword>
<dbReference type="InterPro" id="IPR011053">
    <property type="entry name" value="Single_hybrid_motif"/>
</dbReference>
<accession>A0AAD5UFM9</accession>
<keyword evidence="9" id="KW-0275">Fatty acid biosynthesis</keyword>
<evidence type="ECO:0000256" key="4">
    <source>
        <dbReference type="ARBA" id="ARBA00022598"/>
    </source>
</evidence>
<comment type="cofactor">
    <cofactor evidence="1">
        <name>biotin</name>
        <dbReference type="ChEBI" id="CHEBI:57586"/>
    </cofactor>
</comment>
<sequence length="1478" mass="167032">MKKKTVDDFVKKSNGNRLVQKVLIANNGMAAVKAIRSIRKWSYETFGSEDEIQFYAMCTPEDLKMNAEYIRMADHFIEIPGGASHNNYSNVDLIVELAELNKVHAVYVGWGFASENPILADRLTELGICFIGPPASAMRSLGDKIASTIVAQSANVPCVNWSGQGITIKDGCNVPDELYKEATITTLNEGLKHAERIGFPVMIKASEGGGGKGIRLVYEKKDFSSSFLQVQREVPGSPIFVMQVVQDARHLEVQLLADAYGNAIALFGRDCSVQRRHQKIIEEAPVTIAPPEILRQMEQSAVNLAKLVGYKSAGTVEYLYEPSTQKYYFLELNPRLQVEHPTTEMVSGVNIPAAQLQVAMGIPLSNIKDIRLLYGLTPTGTDEIDFDFQNPKSFEIQRVPQAKGHVIATRITAENPEAGFKPNSGRFLELNFKSNSNVWGYFSVNAAGGVHEYADSQFGHLFAYGETREEARRNLVVALKEISIRGDFRTTVEYLVKLLENEVFKNNEFTTSWLDKLIASNQMVQMEQTINNLPAVCGAIGKSFLTFREYNEYFLKALAKGQVPSQESLSTKFNSDFIINNIQYRFQVFCTGPESLTIVHGNQKLNVIAKPLSDGGILVVINGKSNVVYLKDEPNGTTLVVDGSTFLMEKENDPTQLRSPSPGKLIRYLVKDGEHIFAGDSYAEIEVMKMYMPLVSKESGIFNSCKPISSVLSTGDIIATLVLDDPSAVKKAIPFQGNLPFSNESELDEKIHYKLKKLSVEVDNLMNGFEPKSDPSVLVEKLIKVLENPELPLFEIMEVLGSINSRIPSALAAFLYDTCKELLNNPTMLMANIPEIQGYIKKSVEALPLDEQDSVYGLLQPIMDILNKNKIGLQTRSRDFLLDILKKYYDIESLYESTAAARVILKLRDENKDNLEKVLNIVRAHSKPKPRSELVLAILDHIERECPAVHKKLFANILDQLAQLGNKSTNKVSFRAREILIGYQLPGIAERKSTILNIFSKVSKKSGDRVFFDFSQLSRLIVSRHPILDILPDFFFDSDISLRAIALYTYVMRTNQAYTINYFDHHFIEDTVIFSWNFSNPEQNIRKETDDILESPITNKNNLKKGVLFACKSIDEVVKQVKSVLPYLGIAENPDQNFSGYVTIVLNNPELNKSDEAVARLLAGFIQEHLEFLKENLIKRVTFMIYEPNQQTRYFTFKASRDYQEDLVIRHIEPFMSHRLELERLSNFHVKPCPISTRGLRIYHAVGKSNPTDTRFFIRGIIHPANVVSIQDFIISEANRITIDMLNTLDLLSSTYPNTDCNHILLQFIPIFDLPIDLVQVFLEQLLERHRSQLCKLRVSEAEICFLAYHPTSRQVVPFRLIIDIPSEYVMNISWYTQIKEKDQMVLQTLSPNGSTIQNGPHHGQLVLRHHAPKHAIQPKRYKAHLLGTTYVYDFPALFEQALKNIWKDNVPKKLMRCVELVLNSENELEESSRLAGE</sequence>
<dbReference type="Proteomes" id="UP001210925">
    <property type="component" value="Unassembled WGS sequence"/>
</dbReference>
<evidence type="ECO:0000256" key="1">
    <source>
        <dbReference type="ARBA" id="ARBA00001953"/>
    </source>
</evidence>
<dbReference type="InterPro" id="IPR005479">
    <property type="entry name" value="CPAse_ATP-bd"/>
</dbReference>
<keyword evidence="5 13" id="KW-0547">Nucleotide-binding</keyword>
<dbReference type="PROSITE" id="PS50975">
    <property type="entry name" value="ATP_GRASP"/>
    <property type="match status" value="1"/>
</dbReference>
<evidence type="ECO:0000256" key="5">
    <source>
        <dbReference type="ARBA" id="ARBA00022741"/>
    </source>
</evidence>
<dbReference type="GO" id="GO:0005739">
    <property type="term" value="C:mitochondrion"/>
    <property type="evidence" value="ECO:0007669"/>
    <property type="project" value="TreeGrafter"/>
</dbReference>
<evidence type="ECO:0000259" key="14">
    <source>
        <dbReference type="PROSITE" id="PS50968"/>
    </source>
</evidence>
<evidence type="ECO:0000313" key="18">
    <source>
        <dbReference type="Proteomes" id="UP001210925"/>
    </source>
</evidence>
<evidence type="ECO:0000256" key="12">
    <source>
        <dbReference type="ARBA" id="ARBA00048600"/>
    </source>
</evidence>
<dbReference type="Gene3D" id="3.40.50.20">
    <property type="match status" value="1"/>
</dbReference>
<dbReference type="InterPro" id="IPR005482">
    <property type="entry name" value="Biotin_COase_C"/>
</dbReference>
<evidence type="ECO:0000256" key="8">
    <source>
        <dbReference type="ARBA" id="ARBA00023098"/>
    </source>
</evidence>
<dbReference type="InterPro" id="IPR013537">
    <property type="entry name" value="AcCoA_COase_cen"/>
</dbReference>
<dbReference type="InterPro" id="IPR049074">
    <property type="entry name" value="ACCA_BT"/>
</dbReference>
<gene>
    <name evidence="17" type="primary">ACC1_2</name>
    <name evidence="17" type="ORF">HK103_005559</name>
</gene>
<dbReference type="Gene3D" id="3.90.226.10">
    <property type="entry name" value="2-enoyl-CoA Hydratase, Chain A, domain 1"/>
    <property type="match status" value="1"/>
</dbReference>
<dbReference type="InterPro" id="IPR000089">
    <property type="entry name" value="Biotin_lipoyl"/>
</dbReference>
<dbReference type="EC" id="6.3.4.14" evidence="2"/>
<dbReference type="PANTHER" id="PTHR45728">
    <property type="entry name" value="ACETYL-COA CARBOXYLASE, ISOFORM A"/>
    <property type="match status" value="1"/>
</dbReference>
<evidence type="ECO:0000313" key="17">
    <source>
        <dbReference type="EMBL" id="KAJ3256304.1"/>
    </source>
</evidence>
<dbReference type="GO" id="GO:0004075">
    <property type="term" value="F:biotin carboxylase activity"/>
    <property type="evidence" value="ECO:0007669"/>
    <property type="project" value="UniProtKB-EC"/>
</dbReference>
<dbReference type="FunFam" id="2.40.50.100:FF:000005">
    <property type="entry name" value="Acetyl-CoA carboxylase 1"/>
    <property type="match status" value="1"/>
</dbReference>
<dbReference type="Pfam" id="PF08326">
    <property type="entry name" value="ACC_central"/>
    <property type="match status" value="1"/>
</dbReference>
<dbReference type="InterPro" id="IPR001882">
    <property type="entry name" value="Biotin_BS"/>
</dbReference>
<organism evidence="17 18">
    <name type="scientific">Boothiomyces macroporosus</name>
    <dbReference type="NCBI Taxonomy" id="261099"/>
    <lineage>
        <taxon>Eukaryota</taxon>
        <taxon>Fungi</taxon>
        <taxon>Fungi incertae sedis</taxon>
        <taxon>Chytridiomycota</taxon>
        <taxon>Chytridiomycota incertae sedis</taxon>
        <taxon>Chytridiomycetes</taxon>
        <taxon>Rhizophydiales</taxon>
        <taxon>Terramycetaceae</taxon>
        <taxon>Boothiomyces</taxon>
    </lineage>
</organism>
<keyword evidence="18" id="KW-1185">Reference proteome</keyword>
<keyword evidence="8" id="KW-0443">Lipid metabolism</keyword>
<dbReference type="Pfam" id="PF00289">
    <property type="entry name" value="Biotin_carb_N"/>
    <property type="match status" value="1"/>
</dbReference>
<dbReference type="Gene3D" id="2.40.50.100">
    <property type="match status" value="1"/>
</dbReference>
<dbReference type="CDD" id="cd06850">
    <property type="entry name" value="biotinyl_domain"/>
    <property type="match status" value="1"/>
</dbReference>
<evidence type="ECO:0000259" key="15">
    <source>
        <dbReference type="PROSITE" id="PS50975"/>
    </source>
</evidence>
<dbReference type="Gene3D" id="3.30.470.20">
    <property type="entry name" value="ATP-grasp fold, B domain"/>
    <property type="match status" value="1"/>
</dbReference>
<dbReference type="PROSITE" id="PS00188">
    <property type="entry name" value="BIOTIN"/>
    <property type="match status" value="1"/>
</dbReference>
<feature type="domain" description="ATP-grasp" evidence="15">
    <location>
        <begin position="164"/>
        <end position="360"/>
    </location>
</feature>
<dbReference type="Pfam" id="PF02785">
    <property type="entry name" value="Biotin_carb_C"/>
    <property type="match status" value="1"/>
</dbReference>
<dbReference type="SUPFAM" id="SSF52440">
    <property type="entry name" value="PreATP-grasp domain"/>
    <property type="match status" value="1"/>
</dbReference>
<keyword evidence="4" id="KW-0436">Ligase</keyword>
<evidence type="ECO:0000256" key="10">
    <source>
        <dbReference type="ARBA" id="ARBA00023267"/>
    </source>
</evidence>
<dbReference type="SUPFAM" id="SSF51230">
    <property type="entry name" value="Single hybrid motif"/>
    <property type="match status" value="1"/>
</dbReference>
<dbReference type="PROSITE" id="PS00866">
    <property type="entry name" value="CPSASE_1"/>
    <property type="match status" value="1"/>
</dbReference>
<proteinExistence type="predicted"/>
<dbReference type="FunFam" id="3.30.1490.20:FF:000003">
    <property type="entry name" value="acetyl-CoA carboxylase isoform X1"/>
    <property type="match status" value="1"/>
</dbReference>
<dbReference type="SMART" id="SM00878">
    <property type="entry name" value="Biotin_carb_C"/>
    <property type="match status" value="1"/>
</dbReference>
<dbReference type="Gene3D" id="3.90.1770.10">
    <property type="entry name" value="PreATP-grasp domain"/>
    <property type="match status" value="1"/>
</dbReference>
<comment type="catalytic activity">
    <reaction evidence="11">
        <text>hydrogencarbonate + acetyl-CoA + ATP = malonyl-CoA + ADP + phosphate + H(+)</text>
        <dbReference type="Rhea" id="RHEA:11308"/>
        <dbReference type="ChEBI" id="CHEBI:15378"/>
        <dbReference type="ChEBI" id="CHEBI:17544"/>
        <dbReference type="ChEBI" id="CHEBI:30616"/>
        <dbReference type="ChEBI" id="CHEBI:43474"/>
        <dbReference type="ChEBI" id="CHEBI:57288"/>
        <dbReference type="ChEBI" id="CHEBI:57384"/>
        <dbReference type="ChEBI" id="CHEBI:456216"/>
        <dbReference type="EC" id="6.4.1.2"/>
    </reaction>
</comment>
<dbReference type="PROSITE" id="PS00867">
    <property type="entry name" value="CPSASE_2"/>
    <property type="match status" value="1"/>
</dbReference>
<dbReference type="Pfam" id="PF00364">
    <property type="entry name" value="Biotin_lipoyl"/>
    <property type="match status" value="1"/>
</dbReference>
<reference evidence="17" key="1">
    <citation type="submission" date="2020-05" db="EMBL/GenBank/DDBJ databases">
        <title>Phylogenomic resolution of chytrid fungi.</title>
        <authorList>
            <person name="Stajich J.E."/>
            <person name="Amses K."/>
            <person name="Simmons R."/>
            <person name="Seto K."/>
            <person name="Myers J."/>
            <person name="Bonds A."/>
            <person name="Quandt C.A."/>
            <person name="Barry K."/>
            <person name="Liu P."/>
            <person name="Grigoriev I."/>
            <person name="Longcore J.E."/>
            <person name="James T.Y."/>
        </authorList>
    </citation>
    <scope>NUCLEOTIDE SEQUENCE</scope>
    <source>
        <strain evidence="17">PLAUS21</strain>
    </source>
</reference>
<evidence type="ECO:0000256" key="2">
    <source>
        <dbReference type="ARBA" id="ARBA00013263"/>
    </source>
</evidence>
<protein>
    <recommendedName>
        <fullName evidence="2">biotin carboxylase</fullName>
        <ecNumber evidence="2">6.3.4.14</ecNumber>
    </recommendedName>
</protein>
<name>A0AAD5UFM9_9FUNG</name>
<feature type="domain" description="Biotin carboxylation" evidence="16">
    <location>
        <begin position="18"/>
        <end position="519"/>
    </location>
</feature>
<dbReference type="SUPFAM" id="SSF51246">
    <property type="entry name" value="Rudiment single hybrid motif"/>
    <property type="match status" value="1"/>
</dbReference>
<dbReference type="InterPro" id="IPR011761">
    <property type="entry name" value="ATP-grasp"/>
</dbReference>
<dbReference type="PROSITE" id="PS50979">
    <property type="entry name" value="BC"/>
    <property type="match status" value="1"/>
</dbReference>
<dbReference type="InterPro" id="IPR011054">
    <property type="entry name" value="Rudment_hybrid_motif"/>
</dbReference>
<keyword evidence="7 13" id="KW-0067">ATP-binding</keyword>
<dbReference type="PANTHER" id="PTHR45728:SF3">
    <property type="entry name" value="ACETYL-COA CARBOXYLASE"/>
    <property type="match status" value="1"/>
</dbReference>
<dbReference type="InterPro" id="IPR013815">
    <property type="entry name" value="ATP_grasp_subdomain_1"/>
</dbReference>
<dbReference type="GO" id="GO:0046872">
    <property type="term" value="F:metal ion binding"/>
    <property type="evidence" value="ECO:0007669"/>
    <property type="project" value="InterPro"/>
</dbReference>
<dbReference type="PROSITE" id="PS50968">
    <property type="entry name" value="BIOTINYL_LIPOYL"/>
    <property type="match status" value="1"/>
</dbReference>
<dbReference type="Gene3D" id="3.30.1490.20">
    <property type="entry name" value="ATP-grasp fold, A domain"/>
    <property type="match status" value="1"/>
</dbReference>
<comment type="catalytic activity">
    <reaction evidence="12">
        <text>N(6)-biotinyl-L-lysyl-[protein] + hydrogencarbonate + ATP = N(6)-carboxybiotinyl-L-lysyl-[protein] + ADP + phosphate + H(+)</text>
        <dbReference type="Rhea" id="RHEA:13501"/>
        <dbReference type="Rhea" id="RHEA-COMP:10505"/>
        <dbReference type="Rhea" id="RHEA-COMP:10506"/>
        <dbReference type="ChEBI" id="CHEBI:15378"/>
        <dbReference type="ChEBI" id="CHEBI:17544"/>
        <dbReference type="ChEBI" id="CHEBI:30616"/>
        <dbReference type="ChEBI" id="CHEBI:43474"/>
        <dbReference type="ChEBI" id="CHEBI:83144"/>
        <dbReference type="ChEBI" id="CHEBI:83145"/>
        <dbReference type="ChEBI" id="CHEBI:456216"/>
        <dbReference type="EC" id="6.3.4.14"/>
    </reaction>
</comment>
<keyword evidence="6" id="KW-0276">Fatty acid metabolism</keyword>
<dbReference type="SUPFAM" id="SSF56059">
    <property type="entry name" value="Glutathione synthetase ATP-binding domain-like"/>
    <property type="match status" value="1"/>
</dbReference>
<dbReference type="Pfam" id="PF02786">
    <property type="entry name" value="CPSase_L_D2"/>
    <property type="match status" value="1"/>
</dbReference>
<dbReference type="EMBL" id="JADGKB010000052">
    <property type="protein sequence ID" value="KAJ3256304.1"/>
    <property type="molecule type" value="Genomic_DNA"/>
</dbReference>